<dbReference type="AlphaFoldDB" id="A0A5B7DWK4"/>
<sequence length="96" mass="10541">MKVIFAIDAPTIPPFSTVPNFPERVSIRLPSWAERGRARRCLPVCQDGRPPGPRIPPTLLLPPRPAFLRSAHLPSSESGTGMVIVANTMPIKLTYL</sequence>
<accession>A0A5B7DWK4</accession>
<protein>
    <submittedName>
        <fullName evidence="1">Uncharacterized protein</fullName>
    </submittedName>
</protein>
<name>A0A5B7DWK4_PORTR</name>
<gene>
    <name evidence="1" type="ORF">E2C01_019024</name>
</gene>
<organism evidence="1 2">
    <name type="scientific">Portunus trituberculatus</name>
    <name type="common">Swimming crab</name>
    <name type="synonym">Neptunus trituberculatus</name>
    <dbReference type="NCBI Taxonomy" id="210409"/>
    <lineage>
        <taxon>Eukaryota</taxon>
        <taxon>Metazoa</taxon>
        <taxon>Ecdysozoa</taxon>
        <taxon>Arthropoda</taxon>
        <taxon>Crustacea</taxon>
        <taxon>Multicrustacea</taxon>
        <taxon>Malacostraca</taxon>
        <taxon>Eumalacostraca</taxon>
        <taxon>Eucarida</taxon>
        <taxon>Decapoda</taxon>
        <taxon>Pleocyemata</taxon>
        <taxon>Brachyura</taxon>
        <taxon>Eubrachyura</taxon>
        <taxon>Portunoidea</taxon>
        <taxon>Portunidae</taxon>
        <taxon>Portuninae</taxon>
        <taxon>Portunus</taxon>
    </lineage>
</organism>
<reference evidence="1 2" key="1">
    <citation type="submission" date="2019-05" db="EMBL/GenBank/DDBJ databases">
        <title>Another draft genome of Portunus trituberculatus and its Hox gene families provides insights of decapod evolution.</title>
        <authorList>
            <person name="Jeong J.-H."/>
            <person name="Song I."/>
            <person name="Kim S."/>
            <person name="Choi T."/>
            <person name="Kim D."/>
            <person name="Ryu S."/>
            <person name="Kim W."/>
        </authorList>
    </citation>
    <scope>NUCLEOTIDE SEQUENCE [LARGE SCALE GENOMIC DNA]</scope>
    <source>
        <tissue evidence="1">Muscle</tissue>
    </source>
</reference>
<evidence type="ECO:0000313" key="1">
    <source>
        <dbReference type="EMBL" id="MPC25900.1"/>
    </source>
</evidence>
<keyword evidence="2" id="KW-1185">Reference proteome</keyword>
<comment type="caution">
    <text evidence="1">The sequence shown here is derived from an EMBL/GenBank/DDBJ whole genome shotgun (WGS) entry which is preliminary data.</text>
</comment>
<dbReference type="EMBL" id="VSRR010001525">
    <property type="protein sequence ID" value="MPC25900.1"/>
    <property type="molecule type" value="Genomic_DNA"/>
</dbReference>
<evidence type="ECO:0000313" key="2">
    <source>
        <dbReference type="Proteomes" id="UP000324222"/>
    </source>
</evidence>
<proteinExistence type="predicted"/>
<dbReference type="Proteomes" id="UP000324222">
    <property type="component" value="Unassembled WGS sequence"/>
</dbReference>